<feature type="transmembrane region" description="Helical" evidence="1">
    <location>
        <begin position="316"/>
        <end position="336"/>
    </location>
</feature>
<evidence type="ECO:0000313" key="2">
    <source>
        <dbReference type="EMBL" id="KPV54413.1"/>
    </source>
</evidence>
<feature type="transmembrane region" description="Helical" evidence="1">
    <location>
        <begin position="58"/>
        <end position="79"/>
    </location>
</feature>
<keyword evidence="1" id="KW-1133">Transmembrane helix</keyword>
<feature type="transmembrane region" description="Helical" evidence="1">
    <location>
        <begin position="256"/>
        <end position="275"/>
    </location>
</feature>
<keyword evidence="1" id="KW-0812">Transmembrane</keyword>
<name>A0A0N8PT34_9CHLR</name>
<dbReference type="AlphaFoldDB" id="A0A0N8PT34"/>
<feature type="transmembrane region" description="Helical" evidence="1">
    <location>
        <begin position="206"/>
        <end position="225"/>
    </location>
</feature>
<keyword evidence="1" id="KW-0472">Membrane</keyword>
<keyword evidence="3" id="KW-1185">Reference proteome</keyword>
<dbReference type="EMBL" id="LJCR01000061">
    <property type="protein sequence ID" value="KPV54413.1"/>
    <property type="molecule type" value="Genomic_DNA"/>
</dbReference>
<feature type="transmembrane region" description="Helical" evidence="1">
    <location>
        <begin position="232"/>
        <end position="250"/>
    </location>
</feature>
<feature type="transmembrane region" description="Helical" evidence="1">
    <location>
        <begin position="124"/>
        <end position="146"/>
    </location>
</feature>
<gene>
    <name evidence="2" type="ORF">SE17_03905</name>
</gene>
<dbReference type="Proteomes" id="UP000050509">
    <property type="component" value="Unassembled WGS sequence"/>
</dbReference>
<protein>
    <submittedName>
        <fullName evidence="2">Uncharacterized protein</fullName>
    </submittedName>
</protein>
<evidence type="ECO:0000256" key="1">
    <source>
        <dbReference type="SAM" id="Phobius"/>
    </source>
</evidence>
<reference evidence="2 3" key="1">
    <citation type="submission" date="2015-09" db="EMBL/GenBank/DDBJ databases">
        <title>Draft genome sequence of Kouleothrix aurantiaca JCM 19913.</title>
        <authorList>
            <person name="Hemp J."/>
        </authorList>
    </citation>
    <scope>NUCLEOTIDE SEQUENCE [LARGE SCALE GENOMIC DNA]</scope>
    <source>
        <strain evidence="2 3">COM-B</strain>
    </source>
</reference>
<sequence length="347" mass="37491">MASTTAQHAEREQPVGSVRFDWAMVALSGGLEGGAHLDAWANEHGRVDNSFFTPWHGVLYSALLLVGVFLAGAFLRNIVRGYTWRRALPIGYGLSLLGVLVFAAGGIGDIIWHSLFGIENDLEALLSPTHLMLAFGWVLIVGGPLRAAWQHTDQAPTTRAAAHYPKVFALTFILSVFTFFTVYANPFAHVLAVGGQPEVQGEFGKALGVAGFLLQPALLMGLLLLALRRWTLPFGSLTLVIALNTALLSVMHDQYLMIPVAALAGLLADGLLQFLQPSVERPAALRIFALVVPAILYTLYFLTLMLTVGIAWSTHLWVGAIVLAGIVGLLLSYLVLPPYQSAVRRAM</sequence>
<accession>A0A0N8PT34</accession>
<organism evidence="2 3">
    <name type="scientific">Kouleothrix aurantiaca</name>
    <dbReference type="NCBI Taxonomy" id="186479"/>
    <lineage>
        <taxon>Bacteria</taxon>
        <taxon>Bacillati</taxon>
        <taxon>Chloroflexota</taxon>
        <taxon>Chloroflexia</taxon>
        <taxon>Chloroflexales</taxon>
        <taxon>Roseiflexineae</taxon>
        <taxon>Roseiflexaceae</taxon>
        <taxon>Kouleothrix</taxon>
    </lineage>
</organism>
<feature type="transmembrane region" description="Helical" evidence="1">
    <location>
        <begin position="287"/>
        <end position="310"/>
    </location>
</feature>
<evidence type="ECO:0000313" key="3">
    <source>
        <dbReference type="Proteomes" id="UP000050509"/>
    </source>
</evidence>
<feature type="transmembrane region" description="Helical" evidence="1">
    <location>
        <begin position="91"/>
        <end position="112"/>
    </location>
</feature>
<proteinExistence type="predicted"/>
<comment type="caution">
    <text evidence="2">The sequence shown here is derived from an EMBL/GenBank/DDBJ whole genome shotgun (WGS) entry which is preliminary data.</text>
</comment>
<feature type="transmembrane region" description="Helical" evidence="1">
    <location>
        <begin position="167"/>
        <end position="186"/>
    </location>
</feature>